<name>A0ACA9RG62_9GLOM</name>
<dbReference type="Proteomes" id="UP000789920">
    <property type="component" value="Unassembled WGS sequence"/>
</dbReference>
<evidence type="ECO:0000313" key="2">
    <source>
        <dbReference type="Proteomes" id="UP000789920"/>
    </source>
</evidence>
<proteinExistence type="predicted"/>
<organism evidence="1 2">
    <name type="scientific">Racocetra persica</name>
    <dbReference type="NCBI Taxonomy" id="160502"/>
    <lineage>
        <taxon>Eukaryota</taxon>
        <taxon>Fungi</taxon>
        <taxon>Fungi incertae sedis</taxon>
        <taxon>Mucoromycota</taxon>
        <taxon>Glomeromycotina</taxon>
        <taxon>Glomeromycetes</taxon>
        <taxon>Diversisporales</taxon>
        <taxon>Gigasporaceae</taxon>
        <taxon>Racocetra</taxon>
    </lineage>
</organism>
<gene>
    <name evidence="1" type="ORF">RPERSI_LOCUS19267</name>
</gene>
<keyword evidence="2" id="KW-1185">Reference proteome</keyword>
<sequence>NSSYLFWKRLIQIRDIISMMITNLTLDNDLQTRRDVLRPFAEVTELLEDSKYAMISFMYSAITIIKQRLFLANRTLDIDFDSSDDVFENDVIYEDDESVLYEAMVYYWNMPNDEAMLATLLDPRCKPLFF</sequence>
<comment type="caution">
    <text evidence="1">The sequence shown here is derived from an EMBL/GenBank/DDBJ whole genome shotgun (WGS) entry which is preliminary data.</text>
</comment>
<dbReference type="EMBL" id="CAJVQC010052524">
    <property type="protein sequence ID" value="CAG8791667.1"/>
    <property type="molecule type" value="Genomic_DNA"/>
</dbReference>
<evidence type="ECO:0000313" key="1">
    <source>
        <dbReference type="EMBL" id="CAG8791667.1"/>
    </source>
</evidence>
<protein>
    <submittedName>
        <fullName evidence="1">18883_t:CDS:1</fullName>
    </submittedName>
</protein>
<feature type="non-terminal residue" evidence="1">
    <location>
        <position position="1"/>
    </location>
</feature>
<feature type="non-terminal residue" evidence="1">
    <location>
        <position position="130"/>
    </location>
</feature>
<reference evidence="1" key="1">
    <citation type="submission" date="2021-06" db="EMBL/GenBank/DDBJ databases">
        <authorList>
            <person name="Kallberg Y."/>
            <person name="Tangrot J."/>
            <person name="Rosling A."/>
        </authorList>
    </citation>
    <scope>NUCLEOTIDE SEQUENCE</scope>
    <source>
        <strain evidence="1">MA461A</strain>
    </source>
</reference>
<accession>A0ACA9RG62</accession>